<organism evidence="1 2">
    <name type="scientific">Simkania negevensis</name>
    <dbReference type="NCBI Taxonomy" id="83561"/>
    <lineage>
        <taxon>Bacteria</taxon>
        <taxon>Pseudomonadati</taxon>
        <taxon>Chlamydiota</taxon>
        <taxon>Chlamydiia</taxon>
        <taxon>Parachlamydiales</taxon>
        <taxon>Simkaniaceae</taxon>
        <taxon>Simkania</taxon>
    </lineage>
</organism>
<proteinExistence type="predicted"/>
<evidence type="ECO:0000313" key="1">
    <source>
        <dbReference type="EMBL" id="MBN4066692.1"/>
    </source>
</evidence>
<reference evidence="1 2" key="1">
    <citation type="submission" date="2021-02" db="EMBL/GenBank/DDBJ databases">
        <title>Activity-based single-cell genomes from oceanic crustal fluid captures similar information to metagenomic and metatranscriptomic surveys with orders of magnitude less sampling.</title>
        <authorList>
            <person name="D'Angelo T.S."/>
            <person name="Orcutt B.N."/>
        </authorList>
    </citation>
    <scope>NUCLEOTIDE SEQUENCE [LARGE SCALE GENOMIC DNA]</scope>
    <source>
        <strain evidence="1">AH-315-G07</strain>
    </source>
</reference>
<name>A0ABS3APS1_9BACT</name>
<keyword evidence="2" id="KW-1185">Reference proteome</keyword>
<comment type="caution">
    <text evidence="1">The sequence shown here is derived from an EMBL/GenBank/DDBJ whole genome shotgun (WGS) entry which is preliminary data.</text>
</comment>
<dbReference type="InterPro" id="IPR036188">
    <property type="entry name" value="FAD/NAD-bd_sf"/>
</dbReference>
<protein>
    <recommendedName>
        <fullName evidence="3">Protein FixC</fullName>
    </recommendedName>
</protein>
<gene>
    <name evidence="1" type="ORF">JYU14_01245</name>
</gene>
<evidence type="ECO:0008006" key="3">
    <source>
        <dbReference type="Google" id="ProtNLM"/>
    </source>
</evidence>
<sequence length="257" mass="28876">RGAFPGTLDWGLKQQAIQSGVSFSFGQKLPYDEVDVVATGPIKGETAAIDKGIIFKTTAPDCAIALVDDRAAYLGYSYLLITQGYGCICTVLFDEFHRLNDCFEETKKNLCSLLGLDDLREQKAVGGLGSFSTHLQPVSGNTLFVGEAAGLQDLLWGFGIRSSMMSGFIAANCLLEQKDYAQILLKKYRNYLKAGVVNRFAWERIRKKGMPKIFCRIMQGKASMDLLHSIYNYNLSQKFLYPFARRYLKKRYPQLRL</sequence>
<dbReference type="EMBL" id="JAFITR010000017">
    <property type="protein sequence ID" value="MBN4066692.1"/>
    <property type="molecule type" value="Genomic_DNA"/>
</dbReference>
<dbReference type="SUPFAM" id="SSF51905">
    <property type="entry name" value="FAD/NAD(P)-binding domain"/>
    <property type="match status" value="1"/>
</dbReference>
<evidence type="ECO:0000313" key="2">
    <source>
        <dbReference type="Proteomes" id="UP000722121"/>
    </source>
</evidence>
<dbReference type="Gene3D" id="3.50.50.60">
    <property type="entry name" value="FAD/NAD(P)-binding domain"/>
    <property type="match status" value="1"/>
</dbReference>
<accession>A0ABS3APS1</accession>
<feature type="non-terminal residue" evidence="1">
    <location>
        <position position="1"/>
    </location>
</feature>
<dbReference type="Proteomes" id="UP000722121">
    <property type="component" value="Unassembled WGS sequence"/>
</dbReference>